<evidence type="ECO:0000256" key="1">
    <source>
        <dbReference type="ARBA" id="ARBA00004167"/>
    </source>
</evidence>
<dbReference type="OrthoDB" id="6054650at2759"/>
<keyword evidence="2" id="KW-0812">Transmembrane</keyword>
<dbReference type="STRING" id="50429.A0A2B4RAD5"/>
<dbReference type="PANTHER" id="PTHR15407:SF28">
    <property type="entry name" value="RIBITOL-5-PHOSPHATE TRANSFERASE FKTN"/>
    <property type="match status" value="1"/>
</dbReference>
<dbReference type="EMBL" id="LSMT01000837">
    <property type="protein sequence ID" value="PFX14116.1"/>
    <property type="molecule type" value="Genomic_DNA"/>
</dbReference>
<dbReference type="PROSITE" id="PS51257">
    <property type="entry name" value="PROKAR_LIPOPROTEIN"/>
    <property type="match status" value="1"/>
</dbReference>
<reference evidence="8" key="1">
    <citation type="journal article" date="2017" name="bioRxiv">
        <title>Comparative analysis of the genomes of Stylophora pistillata and Acropora digitifera provides evidence for extensive differences between species of corals.</title>
        <authorList>
            <person name="Voolstra C.R."/>
            <person name="Li Y."/>
            <person name="Liew Y.J."/>
            <person name="Baumgarten S."/>
            <person name="Zoccola D."/>
            <person name="Flot J.-F."/>
            <person name="Tambutte S."/>
            <person name="Allemand D."/>
            <person name="Aranda M."/>
        </authorList>
    </citation>
    <scope>NUCLEOTIDE SEQUENCE [LARGE SCALE GENOMIC DNA]</scope>
</reference>
<evidence type="ECO:0000256" key="4">
    <source>
        <dbReference type="ARBA" id="ARBA00023136"/>
    </source>
</evidence>
<keyword evidence="3" id="KW-1133">Transmembrane helix</keyword>
<dbReference type="InterPro" id="IPR007074">
    <property type="entry name" value="LicD/FKTN/FKRP_NTP_transf"/>
</dbReference>
<evidence type="ECO:0000259" key="6">
    <source>
        <dbReference type="Pfam" id="PF19737"/>
    </source>
</evidence>
<accession>A0A2B4RAD5</accession>
<organism evidence="7 8">
    <name type="scientific">Stylophora pistillata</name>
    <name type="common">Smooth cauliflower coral</name>
    <dbReference type="NCBI Taxonomy" id="50429"/>
    <lineage>
        <taxon>Eukaryota</taxon>
        <taxon>Metazoa</taxon>
        <taxon>Cnidaria</taxon>
        <taxon>Anthozoa</taxon>
        <taxon>Hexacorallia</taxon>
        <taxon>Scleractinia</taxon>
        <taxon>Astrocoeniina</taxon>
        <taxon>Pocilloporidae</taxon>
        <taxon>Stylophora</taxon>
    </lineage>
</organism>
<keyword evidence="4" id="KW-0472">Membrane</keyword>
<dbReference type="Proteomes" id="UP000225706">
    <property type="component" value="Unassembled WGS sequence"/>
</dbReference>
<name>A0A2B4RAD5_STYPI</name>
<dbReference type="InterPro" id="IPR009644">
    <property type="entry name" value="FKTN/MNN4/W02B3.4-1"/>
</dbReference>
<dbReference type="PANTHER" id="PTHR15407">
    <property type="entry name" value="FUKUTIN-RELATED"/>
    <property type="match status" value="1"/>
</dbReference>
<comment type="subcellular location">
    <subcellularLocation>
        <location evidence="1">Membrane</location>
        <topology evidence="1">Single-pass membrane protein</topology>
    </subcellularLocation>
</comment>
<evidence type="ECO:0000259" key="5">
    <source>
        <dbReference type="Pfam" id="PF04991"/>
    </source>
</evidence>
<protein>
    <submittedName>
        <fullName evidence="7">Fukutin</fullName>
    </submittedName>
</protein>
<dbReference type="GO" id="GO:0016020">
    <property type="term" value="C:membrane"/>
    <property type="evidence" value="ECO:0007669"/>
    <property type="project" value="UniProtKB-SubCell"/>
</dbReference>
<dbReference type="Pfam" id="PF04991">
    <property type="entry name" value="LicD"/>
    <property type="match status" value="1"/>
</dbReference>
<keyword evidence="8" id="KW-1185">Reference proteome</keyword>
<comment type="caution">
    <text evidence="7">The sequence shown here is derived from an EMBL/GenBank/DDBJ whole genome shotgun (WGS) entry which is preliminary data.</text>
</comment>
<dbReference type="InterPro" id="IPR045587">
    <property type="entry name" value="FKTN_N"/>
</dbReference>
<dbReference type="GO" id="GO:0009100">
    <property type="term" value="P:glycoprotein metabolic process"/>
    <property type="evidence" value="ECO:0007669"/>
    <property type="project" value="UniProtKB-ARBA"/>
</dbReference>
<evidence type="ECO:0000313" key="7">
    <source>
        <dbReference type="EMBL" id="PFX14116.1"/>
    </source>
</evidence>
<evidence type="ECO:0000256" key="2">
    <source>
        <dbReference type="ARBA" id="ARBA00022692"/>
    </source>
</evidence>
<feature type="domain" description="Ribitol-5-phosphate transferase FKTN N-terminal" evidence="6">
    <location>
        <begin position="139"/>
        <end position="251"/>
    </location>
</feature>
<evidence type="ECO:0000256" key="3">
    <source>
        <dbReference type="ARBA" id="ARBA00022989"/>
    </source>
</evidence>
<gene>
    <name evidence="7" type="primary">FKTN</name>
    <name evidence="7" type="ORF">AWC38_SpisGene21754</name>
</gene>
<dbReference type="Pfam" id="PF19737">
    <property type="entry name" value="FKTN_N"/>
    <property type="match status" value="1"/>
</dbReference>
<proteinExistence type="predicted"/>
<evidence type="ECO:0000313" key="8">
    <source>
        <dbReference type="Proteomes" id="UP000225706"/>
    </source>
</evidence>
<sequence length="437" mass="50774">MIKQTMLYASTIWTSCSAENLQKVFKLQKRAARVILGADTKANSVQLFRKLDWVPFFHEAKVNRSLMVYKRLSGDCPPYMSQMLVRNADINERSSRHGQLNLVCPRFKRESEGGLRTQGFLIACDKVPEPWFDSSKDFLSIKSIVSTCNITQADIVIELVIFYDRKSYLWHGPIQGTTTAALFKYQAAHTKFSIEEKVIDGIHISIPADQKKITLETSQSQFTGCNLTNAQAYYSKYGRDVSQDAVLFKKIALEVLSTAITALDRLGVRFWLSSGTCLGWFRQCDIIPHSKDVDIGIWIKDYNALLIAAFEKNGLFLKHKFGRMDDSFELSFRTKEDYVKLDIFFFYEEKEYMWNGGTQAKTGKKFKYIFPKFTLCWTEFLLKKVRIPCETESYIMANYGRNWQIPIKEWNWKESPPNVRENGQWDEKDWDEVIQLF</sequence>
<feature type="domain" description="LicD/FKTN/FKRP nucleotidyltransferase" evidence="5">
    <location>
        <begin position="267"/>
        <end position="316"/>
    </location>
</feature>
<dbReference type="AlphaFoldDB" id="A0A2B4RAD5"/>